<sequence>MIFMSLKGCADSSGILARLRIAYQPSCAAAATCWLTTRGHACVPGATHGRRFVYGSGQSLLERLSRLEEASAALQQESSAARQEASAARQEASKMLQREAEMWAPRLRDTVAQVLLRACGQQRFRTTASIKLAAARHDKLQELTVGMDMTCEDVAELANDVLVRHNGHIHPGSLAALEEEVDIIRRCMTPALERLCPQECGFLEAYELIKDAFPDQFA</sequence>
<evidence type="ECO:0000256" key="1">
    <source>
        <dbReference type="SAM" id="Coils"/>
    </source>
</evidence>
<evidence type="ECO:0000313" key="2">
    <source>
        <dbReference type="EMBL" id="PNH08956.1"/>
    </source>
</evidence>
<dbReference type="AlphaFoldDB" id="A0A2J8A8U3"/>
<proteinExistence type="predicted"/>
<comment type="caution">
    <text evidence="2">The sequence shown here is derived from an EMBL/GenBank/DDBJ whole genome shotgun (WGS) entry which is preliminary data.</text>
</comment>
<feature type="coiled-coil region" evidence="1">
    <location>
        <begin position="57"/>
        <end position="91"/>
    </location>
</feature>
<organism evidence="2 3">
    <name type="scientific">Tetrabaena socialis</name>
    <dbReference type="NCBI Taxonomy" id="47790"/>
    <lineage>
        <taxon>Eukaryota</taxon>
        <taxon>Viridiplantae</taxon>
        <taxon>Chlorophyta</taxon>
        <taxon>core chlorophytes</taxon>
        <taxon>Chlorophyceae</taxon>
        <taxon>CS clade</taxon>
        <taxon>Chlamydomonadales</taxon>
        <taxon>Tetrabaenaceae</taxon>
        <taxon>Tetrabaena</taxon>
    </lineage>
</organism>
<keyword evidence="3" id="KW-1185">Reference proteome</keyword>
<name>A0A2J8A8U3_9CHLO</name>
<reference evidence="2 3" key="1">
    <citation type="journal article" date="2017" name="Mol. Biol. Evol.">
        <title>The 4-celled Tetrabaena socialis nuclear genome reveals the essential components for genetic control of cell number at the origin of multicellularity in the volvocine lineage.</title>
        <authorList>
            <person name="Featherston J."/>
            <person name="Arakaki Y."/>
            <person name="Hanschen E.R."/>
            <person name="Ferris P.J."/>
            <person name="Michod R.E."/>
            <person name="Olson B.J.S.C."/>
            <person name="Nozaki H."/>
            <person name="Durand P.M."/>
        </authorList>
    </citation>
    <scope>NUCLEOTIDE SEQUENCE [LARGE SCALE GENOMIC DNA]</scope>
    <source>
        <strain evidence="2 3">NIES-571</strain>
    </source>
</reference>
<gene>
    <name evidence="2" type="ORF">TSOC_004477</name>
</gene>
<protein>
    <submittedName>
        <fullName evidence="2">Uncharacterized protein</fullName>
    </submittedName>
</protein>
<dbReference type="Proteomes" id="UP000236333">
    <property type="component" value="Unassembled WGS sequence"/>
</dbReference>
<dbReference type="OrthoDB" id="10614419at2759"/>
<evidence type="ECO:0000313" key="3">
    <source>
        <dbReference type="Proteomes" id="UP000236333"/>
    </source>
</evidence>
<accession>A0A2J8A8U3</accession>
<dbReference type="EMBL" id="PGGS01000110">
    <property type="protein sequence ID" value="PNH08956.1"/>
    <property type="molecule type" value="Genomic_DNA"/>
</dbReference>
<keyword evidence="1" id="KW-0175">Coiled coil</keyword>